<protein>
    <submittedName>
        <fullName evidence="2">Uncharacterized protein</fullName>
    </submittedName>
</protein>
<evidence type="ECO:0000313" key="3">
    <source>
        <dbReference type="Proteomes" id="UP000716291"/>
    </source>
</evidence>
<proteinExistence type="predicted"/>
<organism evidence="2 3">
    <name type="scientific">Rhizopus oryzae</name>
    <name type="common">Mucormycosis agent</name>
    <name type="synonym">Rhizopus arrhizus var. delemar</name>
    <dbReference type="NCBI Taxonomy" id="64495"/>
    <lineage>
        <taxon>Eukaryota</taxon>
        <taxon>Fungi</taxon>
        <taxon>Fungi incertae sedis</taxon>
        <taxon>Mucoromycota</taxon>
        <taxon>Mucoromycotina</taxon>
        <taxon>Mucoromycetes</taxon>
        <taxon>Mucorales</taxon>
        <taxon>Mucorineae</taxon>
        <taxon>Rhizopodaceae</taxon>
        <taxon>Rhizopus</taxon>
    </lineage>
</organism>
<comment type="caution">
    <text evidence="2">The sequence shown here is derived from an EMBL/GenBank/DDBJ whole genome shotgun (WGS) entry which is preliminary data.</text>
</comment>
<feature type="compositionally biased region" description="Basic and acidic residues" evidence="1">
    <location>
        <begin position="65"/>
        <end position="92"/>
    </location>
</feature>
<evidence type="ECO:0000256" key="1">
    <source>
        <dbReference type="SAM" id="MobiDB-lite"/>
    </source>
</evidence>
<gene>
    <name evidence="2" type="ORF">G6F64_014723</name>
</gene>
<sequence>MGDEAGTGCVRAAGPGVALSAYRPVGDRQKELSRRPHRLSDLAQGAGAPSCGNRARHPARHRLPARRDRPRDGDRHEAGHQAGRRRADDGERPMPGVPAIPV</sequence>
<feature type="compositionally biased region" description="Basic residues" evidence="1">
    <location>
        <begin position="54"/>
        <end position="64"/>
    </location>
</feature>
<evidence type="ECO:0000313" key="2">
    <source>
        <dbReference type="EMBL" id="KAG1277467.1"/>
    </source>
</evidence>
<dbReference type="Proteomes" id="UP000716291">
    <property type="component" value="Unassembled WGS sequence"/>
</dbReference>
<accession>A0A9P6WTH9</accession>
<reference evidence="2" key="1">
    <citation type="journal article" date="2020" name="Microb. Genom.">
        <title>Genetic diversity of clinical and environmental Mucorales isolates obtained from an investigation of mucormycosis cases among solid organ transplant recipients.</title>
        <authorList>
            <person name="Nguyen M.H."/>
            <person name="Kaul D."/>
            <person name="Muto C."/>
            <person name="Cheng S.J."/>
            <person name="Richter R.A."/>
            <person name="Bruno V.M."/>
            <person name="Liu G."/>
            <person name="Beyhan S."/>
            <person name="Sundermann A.J."/>
            <person name="Mounaud S."/>
            <person name="Pasculle A.W."/>
            <person name="Nierman W.C."/>
            <person name="Driscoll E."/>
            <person name="Cumbie R."/>
            <person name="Clancy C.J."/>
            <person name="Dupont C.L."/>
        </authorList>
    </citation>
    <scope>NUCLEOTIDE SEQUENCE</scope>
    <source>
        <strain evidence="2">GL11</strain>
    </source>
</reference>
<keyword evidence="3" id="KW-1185">Reference proteome</keyword>
<feature type="compositionally biased region" description="Basic and acidic residues" evidence="1">
    <location>
        <begin position="25"/>
        <end position="40"/>
    </location>
</feature>
<feature type="region of interest" description="Disordered" evidence="1">
    <location>
        <begin position="21"/>
        <end position="102"/>
    </location>
</feature>
<dbReference type="AlphaFoldDB" id="A0A9P6WTH9"/>
<name>A0A9P6WTH9_RHIOR</name>
<dbReference type="EMBL" id="JAANQT010009374">
    <property type="protein sequence ID" value="KAG1277467.1"/>
    <property type="molecule type" value="Genomic_DNA"/>
</dbReference>